<gene>
    <name evidence="3" type="ORF">N47_J01940</name>
</gene>
<protein>
    <recommendedName>
        <fullName evidence="2">CRISPR type III-associated protein domain-containing protein</fullName>
    </recommendedName>
</protein>
<dbReference type="EMBL" id="FR695872">
    <property type="protein sequence ID" value="CBX29213.1"/>
    <property type="molecule type" value="Genomic_DNA"/>
</dbReference>
<keyword evidence="1" id="KW-0051">Antiviral defense</keyword>
<sequence length="365" mass="40644">MSRTTSLTQLIGVANITWSICTITPLCIKSGTTSVWKQAGGNGVKTRLVNAEFDFFNKKKVDQKNKESKESNVYDFYFDVDVENNESHIRYHIPASSIRGAIRNYTIKRLIPKKYWTAALDATGQNSDDQANQTDEDDKTLVRALKEPGWHIIQNLFGLSIDKETEELMDESVAGRITFRVDDLSKLDIAAFKSNLISGSWGKNKVIFPSTHGKMVLTTRNPLGRITQGAKEGGLHTFMELAPGNEFKVHIKIINPTLADLGLIAFWEKSINNGLIRLGGLTSVGRGRLNIKESIINLYLKNPAQFNGIQLDNGTTPENDILSGIFSKYIIPNWAEAGKCCMAHLNEFYKNNGKEAKNDSQPSTV</sequence>
<dbReference type="CDD" id="cd09726">
    <property type="entry name" value="RAMP_I_III"/>
    <property type="match status" value="1"/>
</dbReference>
<dbReference type="InterPro" id="IPR005537">
    <property type="entry name" value="RAMP_III_fam"/>
</dbReference>
<reference evidence="3" key="1">
    <citation type="journal article" date="2011" name="Environ. Microbiol.">
        <title>Genomic insights into the metabolic potential of the polycyclic aromatic hydrocarbon degrading sulfate-reducing Deltaproteobacterium N47.</title>
        <authorList>
            <person name="Bergmann F."/>
            <person name="Selesi D."/>
            <person name="Weinmaier T."/>
            <person name="Tischler P."/>
            <person name="Rattei T."/>
            <person name="Meckenstock R.U."/>
        </authorList>
    </citation>
    <scope>NUCLEOTIDE SEQUENCE</scope>
</reference>
<dbReference type="GO" id="GO:0051607">
    <property type="term" value="P:defense response to virus"/>
    <property type="evidence" value="ECO:0007669"/>
    <property type="project" value="UniProtKB-KW"/>
</dbReference>
<feature type="domain" description="CRISPR type III-associated protein" evidence="2">
    <location>
        <begin position="22"/>
        <end position="289"/>
    </location>
</feature>
<dbReference type="Pfam" id="PF03787">
    <property type="entry name" value="RAMPs"/>
    <property type="match status" value="1"/>
</dbReference>
<evidence type="ECO:0000256" key="1">
    <source>
        <dbReference type="ARBA" id="ARBA00023118"/>
    </source>
</evidence>
<organism evidence="3">
    <name type="scientific">uncultured Desulfobacterium sp</name>
    <dbReference type="NCBI Taxonomy" id="201089"/>
    <lineage>
        <taxon>Bacteria</taxon>
        <taxon>Pseudomonadati</taxon>
        <taxon>Thermodesulfobacteriota</taxon>
        <taxon>Desulfobacteria</taxon>
        <taxon>Desulfobacterales</taxon>
        <taxon>Desulfobacteriaceae</taxon>
        <taxon>Desulfobacterium</taxon>
        <taxon>environmental samples</taxon>
    </lineage>
</organism>
<dbReference type="AlphaFoldDB" id="E1YF69"/>
<name>E1YF69_9BACT</name>
<proteinExistence type="predicted"/>
<accession>E1YF69</accession>
<evidence type="ECO:0000259" key="2">
    <source>
        <dbReference type="Pfam" id="PF03787"/>
    </source>
</evidence>
<evidence type="ECO:0000313" key="3">
    <source>
        <dbReference type="EMBL" id="CBX29213.1"/>
    </source>
</evidence>